<keyword evidence="2" id="KW-1003">Cell membrane</keyword>
<keyword evidence="6" id="KW-1185">Reference proteome</keyword>
<keyword evidence="3" id="KW-0812">Transmembrane</keyword>
<feature type="transmembrane region" description="Helical" evidence="3">
    <location>
        <begin position="88"/>
        <end position="111"/>
    </location>
</feature>
<feature type="transmembrane region" description="Helical" evidence="3">
    <location>
        <begin position="682"/>
        <end position="702"/>
    </location>
</feature>
<evidence type="ECO:0000256" key="3">
    <source>
        <dbReference type="SAM" id="Phobius"/>
    </source>
</evidence>
<feature type="domain" description="Rhodopsin" evidence="4">
    <location>
        <begin position="28"/>
        <end position="285"/>
    </location>
</feature>
<dbReference type="InterPro" id="IPR050375">
    <property type="entry name" value="MFS_TsgA-like"/>
</dbReference>
<reference evidence="5 6" key="1">
    <citation type="submission" date="2016-04" db="EMBL/GenBank/DDBJ databases">
        <title>A degradative enzymes factory behind the ericoid mycorrhizal symbiosis.</title>
        <authorList>
            <consortium name="DOE Joint Genome Institute"/>
            <person name="Martino E."/>
            <person name="Morin E."/>
            <person name="Grelet G."/>
            <person name="Kuo A."/>
            <person name="Kohler A."/>
            <person name="Daghino S."/>
            <person name="Barry K."/>
            <person name="Choi C."/>
            <person name="Cichocki N."/>
            <person name="Clum A."/>
            <person name="Copeland A."/>
            <person name="Hainaut M."/>
            <person name="Haridas S."/>
            <person name="Labutti K."/>
            <person name="Lindquist E."/>
            <person name="Lipzen A."/>
            <person name="Khouja H.-R."/>
            <person name="Murat C."/>
            <person name="Ohm R."/>
            <person name="Olson A."/>
            <person name="Spatafora J."/>
            <person name="Veneault-Fourrey C."/>
            <person name="Henrissat B."/>
            <person name="Grigoriev I."/>
            <person name="Martin F."/>
            <person name="Perotto S."/>
        </authorList>
    </citation>
    <scope>NUCLEOTIDE SEQUENCE [LARGE SCALE GENOMIC DNA]</scope>
    <source>
        <strain evidence="5 6">E</strain>
    </source>
</reference>
<feature type="transmembrane region" description="Helical" evidence="3">
    <location>
        <begin position="714"/>
        <end position="733"/>
    </location>
</feature>
<feature type="transmembrane region" description="Helical" evidence="3">
    <location>
        <begin position="657"/>
        <end position="676"/>
    </location>
</feature>
<dbReference type="Gene3D" id="1.20.1250.20">
    <property type="entry name" value="MFS general substrate transporter like domains"/>
    <property type="match status" value="2"/>
</dbReference>
<feature type="transmembrane region" description="Helical" evidence="3">
    <location>
        <begin position="628"/>
        <end position="650"/>
    </location>
</feature>
<feature type="transmembrane region" description="Helical" evidence="3">
    <location>
        <begin position="123"/>
        <end position="145"/>
    </location>
</feature>
<dbReference type="Pfam" id="PF20684">
    <property type="entry name" value="Fung_rhodopsin"/>
    <property type="match status" value="1"/>
</dbReference>
<sequence>MSQGSRSHLVFVVAILSVVTSFLFVLPRLVARIAILRSPAWDDFFIVLAWVLAFGLSFSICFATYHGLGSRDADISPELHESLARSQYAFTVLYNPTLMAVKSSILSFYISLSKTTPRVFRQVTIATLIVVNVGGFILTVLNIVQCRPLHFVLEYPLQPTKCADILRLYFSAAPFNIITDLAIFSLPIPILTGLRLPRRQKIILVGVFGLGVFVIIVDIFRIACLQQAVQGTVSWHQSIQNGAVSSSTPYVNFAWYSSLSFMWSAIEVNVGIICACIPTLKPLISHLSPQLLLGKADLTEKTSISTQLPSSGRAHLEDMTTDFITTPDIANAPRDLRAASITDATNSKNDIVFGFINLETPQSLLDLSNLKSVLTLIPVTLLSIVLGTAYGLLYTLNCHFLQQVELSVARIQVLHSSYYWGYLIGPLTFSPIILKKGGFKASFISGLFIYTCGILTFWPCAVLASFPAFIVSNFIVGLGMATIEIALNPFVTLCGPAKYAEIRLNITRGFEAVGRAIPPIFSHRLLSQQMTHNPLVPAQWAYLGIALLCCLSVLGVYYSSLPTATDEDLHNSALRLPFDSTERIRSVRVTYITLAVGVVSLVCFVGGQESVTLMTFRYPPPPHSATPITRNISRGCFAAGRFLAAFLFLVIKPRKVLLFYLVGCIVTAALAMNLIGQSGQTIIVLQFLFQSAVQPTAIAICLRGLGSYTKTGSAFLTAATAGGGIFPVIMDAIVVKRDLYAWCVMVAAFSLAFIFPTYLNIVPAAKRQVDPQVASIHHFRPENICILAAHQAISGLFLFNIKRNIQISVISALLLTHNQARNPAHPYLLSSNYFTPRASSQATLITLAVAPKCANDLTGAISNK</sequence>
<feature type="transmembrane region" description="Helical" evidence="3">
    <location>
        <begin position="165"/>
        <end position="190"/>
    </location>
</feature>
<dbReference type="GO" id="GO:0022857">
    <property type="term" value="F:transmembrane transporter activity"/>
    <property type="evidence" value="ECO:0007669"/>
    <property type="project" value="InterPro"/>
</dbReference>
<feature type="transmembrane region" description="Helical" evidence="3">
    <location>
        <begin position="373"/>
        <end position="396"/>
    </location>
</feature>
<evidence type="ECO:0000256" key="2">
    <source>
        <dbReference type="ARBA" id="ARBA00022475"/>
    </source>
</evidence>
<keyword evidence="3" id="KW-0472">Membrane</keyword>
<dbReference type="AlphaFoldDB" id="A0A2J6TA83"/>
<accession>A0A2J6TA83</accession>
<feature type="transmembrane region" description="Helical" evidence="3">
    <location>
        <begin position="589"/>
        <end position="608"/>
    </location>
</feature>
<feature type="transmembrane region" description="Helical" evidence="3">
    <location>
        <begin position="540"/>
        <end position="558"/>
    </location>
</feature>
<evidence type="ECO:0000256" key="1">
    <source>
        <dbReference type="ARBA" id="ARBA00004429"/>
    </source>
</evidence>
<evidence type="ECO:0000259" key="4">
    <source>
        <dbReference type="Pfam" id="PF20684"/>
    </source>
</evidence>
<dbReference type="InterPro" id="IPR036259">
    <property type="entry name" value="MFS_trans_sf"/>
</dbReference>
<dbReference type="GeneID" id="36593912"/>
<dbReference type="InterPro" id="IPR011701">
    <property type="entry name" value="MFS"/>
</dbReference>
<dbReference type="STRING" id="1095630.A0A2J6TA83"/>
<feature type="transmembrane region" description="Helical" evidence="3">
    <location>
        <begin position="739"/>
        <end position="759"/>
    </location>
</feature>
<proteinExistence type="predicted"/>
<dbReference type="InParanoid" id="A0A2J6TA83"/>
<name>A0A2J6TA83_9HELO</name>
<feature type="transmembrane region" description="Helical" evidence="3">
    <location>
        <begin position="6"/>
        <end position="26"/>
    </location>
</feature>
<comment type="subcellular location">
    <subcellularLocation>
        <location evidence="1">Cell inner membrane</location>
        <topology evidence="1">Multi-pass membrane protein</topology>
    </subcellularLocation>
</comment>
<dbReference type="EMBL" id="KZ613803">
    <property type="protein sequence ID" value="PMD59921.1"/>
    <property type="molecule type" value="Genomic_DNA"/>
</dbReference>
<evidence type="ECO:0000313" key="5">
    <source>
        <dbReference type="EMBL" id="PMD59921.1"/>
    </source>
</evidence>
<gene>
    <name evidence="5" type="ORF">K444DRAFT_652817</name>
</gene>
<dbReference type="OrthoDB" id="546893at2759"/>
<dbReference type="PANTHER" id="PTHR43702">
    <property type="entry name" value="L-FUCOSE-PROTON SYMPORTER"/>
    <property type="match status" value="1"/>
</dbReference>
<dbReference type="InterPro" id="IPR049326">
    <property type="entry name" value="Rhodopsin_dom_fungi"/>
</dbReference>
<dbReference type="Proteomes" id="UP000235371">
    <property type="component" value="Unassembled WGS sequence"/>
</dbReference>
<dbReference type="GO" id="GO:0005886">
    <property type="term" value="C:plasma membrane"/>
    <property type="evidence" value="ECO:0007669"/>
    <property type="project" value="UniProtKB-SubCell"/>
</dbReference>
<organism evidence="5 6">
    <name type="scientific">Hyaloscypha bicolor E</name>
    <dbReference type="NCBI Taxonomy" id="1095630"/>
    <lineage>
        <taxon>Eukaryota</taxon>
        <taxon>Fungi</taxon>
        <taxon>Dikarya</taxon>
        <taxon>Ascomycota</taxon>
        <taxon>Pezizomycotina</taxon>
        <taxon>Leotiomycetes</taxon>
        <taxon>Helotiales</taxon>
        <taxon>Hyaloscyphaceae</taxon>
        <taxon>Hyaloscypha</taxon>
        <taxon>Hyaloscypha bicolor</taxon>
    </lineage>
</organism>
<evidence type="ECO:0000313" key="6">
    <source>
        <dbReference type="Proteomes" id="UP000235371"/>
    </source>
</evidence>
<keyword evidence="3" id="KW-1133">Transmembrane helix</keyword>
<feature type="transmembrane region" description="Helical" evidence="3">
    <location>
        <begin position="47"/>
        <end position="68"/>
    </location>
</feature>
<feature type="transmembrane region" description="Helical" evidence="3">
    <location>
        <begin position="416"/>
        <end position="434"/>
    </location>
</feature>
<dbReference type="Pfam" id="PF07690">
    <property type="entry name" value="MFS_1"/>
    <property type="match status" value="1"/>
</dbReference>
<feature type="transmembrane region" description="Helical" evidence="3">
    <location>
        <begin position="202"/>
        <end position="223"/>
    </location>
</feature>
<dbReference type="PANTHER" id="PTHR43702:SF13">
    <property type="entry name" value="MONOSACCHARIDE TRANSPORTER, PUTATIVE (AFU_ORTHOLOGUE AFUA_4G06630)-RELATED"/>
    <property type="match status" value="1"/>
</dbReference>
<dbReference type="RefSeq" id="XP_024736825.1">
    <property type="nucleotide sequence ID" value="XM_024885835.1"/>
</dbReference>
<protein>
    <recommendedName>
        <fullName evidence="4">Rhodopsin domain-containing protein</fullName>
    </recommendedName>
</protein>
<feature type="transmembrane region" description="Helical" evidence="3">
    <location>
        <begin position="446"/>
        <end position="470"/>
    </location>
</feature>
<dbReference type="SUPFAM" id="SSF103473">
    <property type="entry name" value="MFS general substrate transporter"/>
    <property type="match status" value="1"/>
</dbReference>